<dbReference type="EMBL" id="BAAAYG010000007">
    <property type="protein sequence ID" value="GAA3285671.1"/>
    <property type="molecule type" value="Genomic_DNA"/>
</dbReference>
<evidence type="ECO:0000256" key="1">
    <source>
        <dbReference type="SAM" id="MobiDB-lite"/>
    </source>
</evidence>
<accession>A0ABP6RF05</accession>
<keyword evidence="2" id="KW-0472">Membrane</keyword>
<name>A0ABP6RF05_9MICC</name>
<comment type="caution">
    <text evidence="3">The sequence shown here is derived from an EMBL/GenBank/DDBJ whole genome shotgun (WGS) entry which is preliminary data.</text>
</comment>
<reference evidence="4" key="1">
    <citation type="journal article" date="2019" name="Int. J. Syst. Evol. Microbiol.">
        <title>The Global Catalogue of Microorganisms (GCM) 10K type strain sequencing project: providing services to taxonomists for standard genome sequencing and annotation.</title>
        <authorList>
            <consortium name="The Broad Institute Genomics Platform"/>
            <consortium name="The Broad Institute Genome Sequencing Center for Infectious Disease"/>
            <person name="Wu L."/>
            <person name="Ma J."/>
        </authorList>
    </citation>
    <scope>NUCLEOTIDE SEQUENCE [LARGE SCALE GENOMIC DNA]</scope>
    <source>
        <strain evidence="4">JCM 11483</strain>
    </source>
</reference>
<evidence type="ECO:0000313" key="4">
    <source>
        <dbReference type="Proteomes" id="UP001501736"/>
    </source>
</evidence>
<dbReference type="InterPro" id="IPR046550">
    <property type="entry name" value="DUF6704"/>
</dbReference>
<dbReference type="NCBIfam" id="NF041681">
    <property type="entry name" value="HGxxPAAW"/>
    <property type="match status" value="1"/>
</dbReference>
<feature type="region of interest" description="Disordered" evidence="1">
    <location>
        <begin position="1"/>
        <end position="29"/>
    </location>
</feature>
<gene>
    <name evidence="3" type="ORF">GCM10020260_18610</name>
</gene>
<keyword evidence="4" id="KW-1185">Reference proteome</keyword>
<keyword evidence="2" id="KW-1133">Transmembrane helix</keyword>
<sequence length="110" mass="11609">MTTTTAQRPAEDTTPRTAEQAVEQPDDSFIHDDHIGHGSTPAAWALSITLIIGSVIGGIGFILELWALAWVAAAFVPLAIVLGVLLKRAGHGVEIDSSSVLQRDPARSGR</sequence>
<feature type="transmembrane region" description="Helical" evidence="2">
    <location>
        <begin position="68"/>
        <end position="86"/>
    </location>
</feature>
<dbReference type="RefSeq" id="WP_344720576.1">
    <property type="nucleotide sequence ID" value="NZ_BAAAYG010000007.1"/>
</dbReference>
<protein>
    <submittedName>
        <fullName evidence="3">Uncharacterized protein</fullName>
    </submittedName>
</protein>
<keyword evidence="2" id="KW-0812">Transmembrane</keyword>
<dbReference type="Pfam" id="PF20447">
    <property type="entry name" value="DUF6704"/>
    <property type="match status" value="1"/>
</dbReference>
<dbReference type="Proteomes" id="UP001501736">
    <property type="component" value="Unassembled WGS sequence"/>
</dbReference>
<feature type="transmembrane region" description="Helical" evidence="2">
    <location>
        <begin position="42"/>
        <end position="62"/>
    </location>
</feature>
<proteinExistence type="predicted"/>
<evidence type="ECO:0000313" key="3">
    <source>
        <dbReference type="EMBL" id="GAA3285671.1"/>
    </source>
</evidence>
<organism evidence="3 4">
    <name type="scientific">Nesterenkonia halobia</name>
    <dbReference type="NCBI Taxonomy" id="37922"/>
    <lineage>
        <taxon>Bacteria</taxon>
        <taxon>Bacillati</taxon>
        <taxon>Actinomycetota</taxon>
        <taxon>Actinomycetes</taxon>
        <taxon>Micrococcales</taxon>
        <taxon>Micrococcaceae</taxon>
        <taxon>Nesterenkonia</taxon>
    </lineage>
</organism>
<evidence type="ECO:0000256" key="2">
    <source>
        <dbReference type="SAM" id="Phobius"/>
    </source>
</evidence>